<feature type="chain" id="PRO_5035903780" description="Glucosylceramidase" evidence="13">
    <location>
        <begin position="22"/>
        <end position="518"/>
    </location>
</feature>
<accession>A0A8S0YND9</accession>
<dbReference type="InterPro" id="IPR033452">
    <property type="entry name" value="GH30_C"/>
</dbReference>
<dbReference type="PANTHER" id="PTHR11069">
    <property type="entry name" value="GLUCOSYLCERAMIDASE"/>
    <property type="match status" value="1"/>
</dbReference>
<keyword evidence="8 12" id="KW-0746">Sphingolipid metabolism</keyword>
<dbReference type="OrthoDB" id="2160638at2759"/>
<evidence type="ECO:0000256" key="8">
    <source>
        <dbReference type="ARBA" id="ARBA00022919"/>
    </source>
</evidence>
<comment type="catalytic activity">
    <reaction evidence="1">
        <text>a beta-D-glucosyl-(1&lt;-&gt;1')-N-acylsphing-4-enine + H2O = an N-acylsphing-4-enine + D-glucose</text>
        <dbReference type="Rhea" id="RHEA:13269"/>
        <dbReference type="ChEBI" id="CHEBI:4167"/>
        <dbReference type="ChEBI" id="CHEBI:15377"/>
        <dbReference type="ChEBI" id="CHEBI:22801"/>
        <dbReference type="ChEBI" id="CHEBI:52639"/>
        <dbReference type="EC" id="3.2.1.45"/>
    </reaction>
    <physiologicalReaction direction="left-to-right" evidence="1">
        <dbReference type="Rhea" id="RHEA:13270"/>
    </physiologicalReaction>
</comment>
<keyword evidence="6 13" id="KW-0732">Signal</keyword>
<proteinExistence type="inferred from homology"/>
<dbReference type="GO" id="GO:0006680">
    <property type="term" value="P:glucosylceramide catabolic process"/>
    <property type="evidence" value="ECO:0007669"/>
    <property type="project" value="UniProtKB-ARBA"/>
</dbReference>
<evidence type="ECO:0000259" key="14">
    <source>
        <dbReference type="Pfam" id="PF02055"/>
    </source>
</evidence>
<dbReference type="EMBL" id="CADEBC010000045">
    <property type="protein sequence ID" value="CAB3220642.1"/>
    <property type="molecule type" value="Genomic_DNA"/>
</dbReference>
<comment type="pathway">
    <text evidence="3">Sphingolipid metabolism.</text>
</comment>
<evidence type="ECO:0000256" key="12">
    <source>
        <dbReference type="RuleBase" id="RU361188"/>
    </source>
</evidence>
<dbReference type="PANTHER" id="PTHR11069:SF23">
    <property type="entry name" value="LYSOSOMAL ACID GLUCOSYLCERAMIDASE"/>
    <property type="match status" value="1"/>
</dbReference>
<dbReference type="EC" id="3.2.1.45" evidence="5 12"/>
<dbReference type="InterPro" id="IPR013780">
    <property type="entry name" value="Glyco_hydro_b"/>
</dbReference>
<dbReference type="Proteomes" id="UP000494106">
    <property type="component" value="Unassembled WGS sequence"/>
</dbReference>
<dbReference type="GO" id="GO:0030163">
    <property type="term" value="P:protein catabolic process"/>
    <property type="evidence" value="ECO:0007669"/>
    <property type="project" value="UniProtKB-ARBA"/>
</dbReference>
<evidence type="ECO:0000256" key="1">
    <source>
        <dbReference type="ARBA" id="ARBA00001013"/>
    </source>
</evidence>
<dbReference type="Gene3D" id="2.60.40.1180">
    <property type="entry name" value="Golgi alpha-mannosidase II"/>
    <property type="match status" value="1"/>
</dbReference>
<dbReference type="GO" id="GO:0004348">
    <property type="term" value="F:glucosylceramidase activity"/>
    <property type="evidence" value="ECO:0007669"/>
    <property type="project" value="UniProtKB-EC"/>
</dbReference>
<dbReference type="SUPFAM" id="SSF51445">
    <property type="entry name" value="(Trans)glycosidases"/>
    <property type="match status" value="1"/>
</dbReference>
<protein>
    <recommendedName>
        <fullName evidence="5 12">Glucosylceramidase</fullName>
        <ecNumber evidence="5 12">3.2.1.45</ecNumber>
    </recommendedName>
</protein>
<comment type="catalytic activity">
    <reaction evidence="11">
        <text>an N-acyl-1-beta-D-glucosyl-15-methylhexadecasphing-4-enine + H2O = an N-acyl-15-methylhexadecasphing-4-enine + D-glucose</text>
        <dbReference type="Rhea" id="RHEA:34755"/>
        <dbReference type="ChEBI" id="CHEBI:4167"/>
        <dbReference type="ChEBI" id="CHEBI:15377"/>
        <dbReference type="ChEBI" id="CHEBI:70815"/>
        <dbReference type="ChEBI" id="CHEBI:70846"/>
    </reaction>
    <physiologicalReaction direction="left-to-right" evidence="11">
        <dbReference type="Rhea" id="RHEA:34756"/>
    </physiologicalReaction>
</comment>
<gene>
    <name evidence="16" type="ORF">APLA_LOCUS398</name>
</gene>
<keyword evidence="7 12" id="KW-0378">Hydrolase</keyword>
<evidence type="ECO:0000256" key="6">
    <source>
        <dbReference type="ARBA" id="ARBA00022729"/>
    </source>
</evidence>
<dbReference type="GO" id="GO:0051246">
    <property type="term" value="P:regulation of protein metabolic process"/>
    <property type="evidence" value="ECO:0007669"/>
    <property type="project" value="UniProtKB-ARBA"/>
</dbReference>
<comment type="caution">
    <text evidence="16">The sequence shown here is derived from an EMBL/GenBank/DDBJ whole genome shotgun (WGS) entry which is preliminary data.</text>
</comment>
<feature type="domain" description="Glycosyl hydrolase family 30 TIM-barrel" evidence="14">
    <location>
        <begin position="102"/>
        <end position="449"/>
    </location>
</feature>
<keyword evidence="12" id="KW-0326">Glycosidase</keyword>
<comment type="similarity">
    <text evidence="4 12">Belongs to the glycosyl hydrolase 30 family.</text>
</comment>
<evidence type="ECO:0000256" key="13">
    <source>
        <dbReference type="SAM" id="SignalP"/>
    </source>
</evidence>
<dbReference type="Gene3D" id="3.20.20.80">
    <property type="entry name" value="Glycosidases"/>
    <property type="match status" value="1"/>
</dbReference>
<feature type="signal peptide" evidence="13">
    <location>
        <begin position="1"/>
        <end position="21"/>
    </location>
</feature>
<comment type="catalytic activity">
    <reaction evidence="10">
        <text>a beta-D-glucosylceramide + H2O = an N-acyl-sphingoid base + D-glucose</text>
        <dbReference type="Rhea" id="RHEA:81447"/>
        <dbReference type="ChEBI" id="CHEBI:4167"/>
        <dbReference type="ChEBI" id="CHEBI:15377"/>
        <dbReference type="ChEBI" id="CHEBI:83264"/>
        <dbReference type="ChEBI" id="CHEBI:83273"/>
    </reaction>
    <physiologicalReaction direction="left-to-right" evidence="10">
        <dbReference type="Rhea" id="RHEA:81448"/>
    </physiologicalReaction>
</comment>
<evidence type="ECO:0000313" key="16">
    <source>
        <dbReference type="EMBL" id="CAB3220642.1"/>
    </source>
</evidence>
<dbReference type="GO" id="GO:0006066">
    <property type="term" value="P:alcohol metabolic process"/>
    <property type="evidence" value="ECO:0007669"/>
    <property type="project" value="UniProtKB-ARBA"/>
</dbReference>
<evidence type="ECO:0000256" key="3">
    <source>
        <dbReference type="ARBA" id="ARBA00004991"/>
    </source>
</evidence>
<evidence type="ECO:0000256" key="11">
    <source>
        <dbReference type="ARBA" id="ARBA00051345"/>
    </source>
</evidence>
<dbReference type="PRINTS" id="PR00843">
    <property type="entry name" value="GLHYDRLASE30"/>
</dbReference>
<reference evidence="16 17" key="1">
    <citation type="submission" date="2020-04" db="EMBL/GenBank/DDBJ databases">
        <authorList>
            <person name="Wallbank WR R."/>
            <person name="Pardo Diaz C."/>
            <person name="Kozak K."/>
            <person name="Martin S."/>
            <person name="Jiggins C."/>
            <person name="Moest M."/>
            <person name="Warren A I."/>
            <person name="Byers J.R.P. K."/>
            <person name="Montejo-Kovacevich G."/>
            <person name="Yen C E."/>
        </authorList>
    </citation>
    <scope>NUCLEOTIDE SEQUENCE [LARGE SCALE GENOMIC DNA]</scope>
</reference>
<keyword evidence="9 12" id="KW-0443">Lipid metabolism</keyword>
<name>A0A8S0YND9_ARCPL</name>
<evidence type="ECO:0000256" key="7">
    <source>
        <dbReference type="ARBA" id="ARBA00022801"/>
    </source>
</evidence>
<keyword evidence="17" id="KW-1185">Reference proteome</keyword>
<dbReference type="GO" id="GO:0010605">
    <property type="term" value="P:negative regulation of macromolecule metabolic process"/>
    <property type="evidence" value="ECO:0007669"/>
    <property type="project" value="UniProtKB-ARBA"/>
</dbReference>
<evidence type="ECO:0000256" key="2">
    <source>
        <dbReference type="ARBA" id="ARBA00004760"/>
    </source>
</evidence>
<evidence type="ECO:0000256" key="9">
    <source>
        <dbReference type="ARBA" id="ARBA00023098"/>
    </source>
</evidence>
<dbReference type="AlphaFoldDB" id="A0A8S0YND9"/>
<dbReference type="FunFam" id="3.20.20.80:FF:000030">
    <property type="entry name" value="Lysosomal acid glucosylceramidase"/>
    <property type="match status" value="1"/>
</dbReference>
<dbReference type="InterPro" id="IPR001139">
    <property type="entry name" value="Glyco_hydro_30"/>
</dbReference>
<dbReference type="GO" id="GO:0032006">
    <property type="term" value="P:regulation of TOR signaling"/>
    <property type="evidence" value="ECO:0007669"/>
    <property type="project" value="UniProtKB-ARBA"/>
</dbReference>
<dbReference type="GO" id="GO:0005764">
    <property type="term" value="C:lysosome"/>
    <property type="evidence" value="ECO:0007669"/>
    <property type="project" value="UniProtKB-ARBA"/>
</dbReference>
<dbReference type="Pfam" id="PF02055">
    <property type="entry name" value="Glyco_hydro_30"/>
    <property type="match status" value="1"/>
</dbReference>
<dbReference type="Pfam" id="PF17189">
    <property type="entry name" value="Glyco_hydro_30C"/>
    <property type="match status" value="1"/>
</dbReference>
<evidence type="ECO:0000259" key="15">
    <source>
        <dbReference type="Pfam" id="PF17189"/>
    </source>
</evidence>
<evidence type="ECO:0000256" key="5">
    <source>
        <dbReference type="ARBA" id="ARBA00012658"/>
    </source>
</evidence>
<dbReference type="GO" id="GO:0006914">
    <property type="term" value="P:autophagy"/>
    <property type="evidence" value="ECO:0007669"/>
    <property type="project" value="UniProtKB-ARBA"/>
</dbReference>
<dbReference type="GO" id="GO:0005774">
    <property type="term" value="C:vacuolar membrane"/>
    <property type="evidence" value="ECO:0007669"/>
    <property type="project" value="UniProtKB-ARBA"/>
</dbReference>
<dbReference type="SUPFAM" id="SSF51011">
    <property type="entry name" value="Glycosyl hydrolase domain"/>
    <property type="match status" value="1"/>
</dbReference>
<dbReference type="GO" id="GO:0042391">
    <property type="term" value="P:regulation of membrane potential"/>
    <property type="evidence" value="ECO:0007669"/>
    <property type="project" value="UniProtKB-ARBA"/>
</dbReference>
<dbReference type="GO" id="GO:0007040">
    <property type="term" value="P:lysosome organization"/>
    <property type="evidence" value="ECO:0007669"/>
    <property type="project" value="UniProtKB-ARBA"/>
</dbReference>
<evidence type="ECO:0000256" key="4">
    <source>
        <dbReference type="ARBA" id="ARBA00005382"/>
    </source>
</evidence>
<dbReference type="InterPro" id="IPR033453">
    <property type="entry name" value="Glyco_hydro_30_TIM-barrel"/>
</dbReference>
<sequence>MNEAKNVICVLLLWSFANTCADKPCAAIQVPNKSVNCVCNATYCDTIHRVPPGSNTYVVYTSSESGLRFNKTIKTLQTIRNTESECSAETLILHPDTKYQTIEGFGGAITDAAGINWKSLPEQVQKHLINSYFSDDGLQYNTIRVPIGGTDFSTHPYAYNEYPLNDTRLTNYTLAYEDLQYKIPMIKAGMTVASTPIQIVATTWSPPPWMKTNNGYSGYNRLKPEYYQTYANYHLKFLEKYKAEGIPVWAITTTNEPTNGLTGLSFINCLGWTANNMGKWIQYFLGPTIRNSEFRDVKILAGDDQRLTIPYWMNLMVLEHPGALNYIDGVAVHYYTDFIAPAALLTELSKFYPNKFILATEGCKGSIWLIEKHVDLGSWDRAKGYILDIITDLNHNVVGWVDWNLCLNAQGGPSWARNYVDSPIIVFPEKGEFIKQPMFYAMGHFSKFVPRESTRIKVSGSCSWRGSISNVAFITPRNTIVAVLYNNGGNKTVNIKLGDKQAVVEMVAASVTTIELPS</sequence>
<comment type="pathway">
    <text evidence="2">Lipid metabolism; sphingolipid metabolism.</text>
</comment>
<dbReference type="GO" id="GO:0016758">
    <property type="term" value="F:hexosyltransferase activity"/>
    <property type="evidence" value="ECO:0007669"/>
    <property type="project" value="UniProtKB-ARBA"/>
</dbReference>
<feature type="domain" description="Glycosyl hydrolase family 30 beta sandwich" evidence="15">
    <location>
        <begin position="453"/>
        <end position="514"/>
    </location>
</feature>
<evidence type="ECO:0000256" key="10">
    <source>
        <dbReference type="ARBA" id="ARBA00050474"/>
    </source>
</evidence>
<dbReference type="InterPro" id="IPR017853">
    <property type="entry name" value="GH"/>
</dbReference>
<dbReference type="GO" id="GO:0008202">
    <property type="term" value="P:steroid metabolic process"/>
    <property type="evidence" value="ECO:0007669"/>
    <property type="project" value="UniProtKB-ARBA"/>
</dbReference>
<dbReference type="GO" id="GO:0005102">
    <property type="term" value="F:signaling receptor binding"/>
    <property type="evidence" value="ECO:0007669"/>
    <property type="project" value="UniProtKB-ARBA"/>
</dbReference>
<organism evidence="16 17">
    <name type="scientific">Arctia plantaginis</name>
    <name type="common">Wood tiger moth</name>
    <name type="synonym">Phalaena plantaginis</name>
    <dbReference type="NCBI Taxonomy" id="874455"/>
    <lineage>
        <taxon>Eukaryota</taxon>
        <taxon>Metazoa</taxon>
        <taxon>Ecdysozoa</taxon>
        <taxon>Arthropoda</taxon>
        <taxon>Hexapoda</taxon>
        <taxon>Insecta</taxon>
        <taxon>Pterygota</taxon>
        <taxon>Neoptera</taxon>
        <taxon>Endopterygota</taxon>
        <taxon>Lepidoptera</taxon>
        <taxon>Glossata</taxon>
        <taxon>Ditrysia</taxon>
        <taxon>Noctuoidea</taxon>
        <taxon>Erebidae</taxon>
        <taxon>Arctiinae</taxon>
        <taxon>Arctia</taxon>
    </lineage>
</organism>
<evidence type="ECO:0000313" key="17">
    <source>
        <dbReference type="Proteomes" id="UP000494106"/>
    </source>
</evidence>
<dbReference type="GO" id="GO:0016241">
    <property type="term" value="P:regulation of macroautophagy"/>
    <property type="evidence" value="ECO:0007669"/>
    <property type="project" value="UniProtKB-ARBA"/>
</dbReference>